<dbReference type="AlphaFoldDB" id="A0A6A6EPX1"/>
<dbReference type="Proteomes" id="UP000800200">
    <property type="component" value="Unassembled WGS sequence"/>
</dbReference>
<organism evidence="2 3">
    <name type="scientific">Zopfia rhizophila CBS 207.26</name>
    <dbReference type="NCBI Taxonomy" id="1314779"/>
    <lineage>
        <taxon>Eukaryota</taxon>
        <taxon>Fungi</taxon>
        <taxon>Dikarya</taxon>
        <taxon>Ascomycota</taxon>
        <taxon>Pezizomycotina</taxon>
        <taxon>Dothideomycetes</taxon>
        <taxon>Dothideomycetes incertae sedis</taxon>
        <taxon>Zopfiaceae</taxon>
        <taxon>Zopfia</taxon>
    </lineage>
</organism>
<dbReference type="EMBL" id="ML994615">
    <property type="protein sequence ID" value="KAF2192829.1"/>
    <property type="molecule type" value="Genomic_DNA"/>
</dbReference>
<evidence type="ECO:0000256" key="1">
    <source>
        <dbReference type="SAM" id="MobiDB-lite"/>
    </source>
</evidence>
<name>A0A6A6EPX1_9PEZI</name>
<sequence length="124" mass="13943">MHREHDRSSLNGKLMECPDQDVPASAGRSHDVFAEYENTFGTERTKQMSWEQKRRNSSSSHCINSVRDGSNSPSEQSVYNEHQVQDPDRTISPSLTEVASDSHYVSYLLSIGRDDVSLIAQNKG</sequence>
<keyword evidence="3" id="KW-1185">Reference proteome</keyword>
<feature type="region of interest" description="Disordered" evidence="1">
    <location>
        <begin position="1"/>
        <end position="94"/>
    </location>
</feature>
<evidence type="ECO:0000313" key="2">
    <source>
        <dbReference type="EMBL" id="KAF2192829.1"/>
    </source>
</evidence>
<evidence type="ECO:0000313" key="3">
    <source>
        <dbReference type="Proteomes" id="UP000800200"/>
    </source>
</evidence>
<feature type="compositionally biased region" description="Basic and acidic residues" evidence="1">
    <location>
        <begin position="43"/>
        <end position="54"/>
    </location>
</feature>
<dbReference type="OrthoDB" id="5342004at2759"/>
<protein>
    <submittedName>
        <fullName evidence="2">Uncharacterized protein</fullName>
    </submittedName>
</protein>
<feature type="compositionally biased region" description="Polar residues" evidence="1">
    <location>
        <begin position="57"/>
        <end position="82"/>
    </location>
</feature>
<accession>A0A6A6EPX1</accession>
<proteinExistence type="predicted"/>
<gene>
    <name evidence="2" type="ORF">K469DRAFT_694866</name>
</gene>
<reference evidence="2" key="1">
    <citation type="journal article" date="2020" name="Stud. Mycol.">
        <title>101 Dothideomycetes genomes: a test case for predicting lifestyles and emergence of pathogens.</title>
        <authorList>
            <person name="Haridas S."/>
            <person name="Albert R."/>
            <person name="Binder M."/>
            <person name="Bloem J."/>
            <person name="Labutti K."/>
            <person name="Salamov A."/>
            <person name="Andreopoulos B."/>
            <person name="Baker S."/>
            <person name="Barry K."/>
            <person name="Bills G."/>
            <person name="Bluhm B."/>
            <person name="Cannon C."/>
            <person name="Castanera R."/>
            <person name="Culley D."/>
            <person name="Daum C."/>
            <person name="Ezra D."/>
            <person name="Gonzalez J."/>
            <person name="Henrissat B."/>
            <person name="Kuo A."/>
            <person name="Liang C."/>
            <person name="Lipzen A."/>
            <person name="Lutzoni F."/>
            <person name="Magnuson J."/>
            <person name="Mondo S."/>
            <person name="Nolan M."/>
            <person name="Ohm R."/>
            <person name="Pangilinan J."/>
            <person name="Park H.-J."/>
            <person name="Ramirez L."/>
            <person name="Alfaro M."/>
            <person name="Sun H."/>
            <person name="Tritt A."/>
            <person name="Yoshinaga Y."/>
            <person name="Zwiers L.-H."/>
            <person name="Turgeon B."/>
            <person name="Goodwin S."/>
            <person name="Spatafora J."/>
            <person name="Crous P."/>
            <person name="Grigoriev I."/>
        </authorList>
    </citation>
    <scope>NUCLEOTIDE SEQUENCE</scope>
    <source>
        <strain evidence="2">CBS 207.26</strain>
    </source>
</reference>